<feature type="transmembrane region" description="Helical" evidence="6">
    <location>
        <begin position="46"/>
        <end position="68"/>
    </location>
</feature>
<comment type="subcellular location">
    <subcellularLocation>
        <location evidence="1">Membrane</location>
        <topology evidence="1">Multi-pass membrane protein</topology>
    </subcellularLocation>
</comment>
<feature type="transmembrane region" description="Helical" evidence="6">
    <location>
        <begin position="175"/>
        <end position="199"/>
    </location>
</feature>
<dbReference type="InterPro" id="IPR050846">
    <property type="entry name" value="TLCD"/>
</dbReference>
<evidence type="ECO:0000256" key="5">
    <source>
        <dbReference type="PROSITE-ProRule" id="PRU00205"/>
    </source>
</evidence>
<dbReference type="GO" id="GO:0016020">
    <property type="term" value="C:membrane"/>
    <property type="evidence" value="ECO:0007669"/>
    <property type="project" value="UniProtKB-SubCell"/>
</dbReference>
<dbReference type="InterPro" id="IPR006634">
    <property type="entry name" value="TLC-dom"/>
</dbReference>
<reference evidence="9" key="2">
    <citation type="submission" date="2025-08" db="UniProtKB">
        <authorList>
            <consortium name="RefSeq"/>
        </authorList>
    </citation>
    <scope>IDENTIFICATION</scope>
    <source>
        <strain evidence="9">S238N-H82</strain>
        <tissue evidence="9">Testes</tissue>
    </source>
</reference>
<dbReference type="PROSITE" id="PS50922">
    <property type="entry name" value="TLC"/>
    <property type="match status" value="1"/>
</dbReference>
<dbReference type="PANTHER" id="PTHR13439:SF0">
    <property type="entry name" value="TOPOISOMERASE I DAMAGE AFFECTED PROTEIN 4"/>
    <property type="match status" value="1"/>
</dbReference>
<dbReference type="Proteomes" id="UP000001554">
    <property type="component" value="Chromosome 10"/>
</dbReference>
<dbReference type="RefSeq" id="XP_035688098.1">
    <property type="nucleotide sequence ID" value="XM_035832205.1"/>
</dbReference>
<evidence type="ECO:0000256" key="2">
    <source>
        <dbReference type="ARBA" id="ARBA00022692"/>
    </source>
</evidence>
<keyword evidence="4 5" id="KW-0472">Membrane</keyword>
<evidence type="ECO:0000259" key="7">
    <source>
        <dbReference type="PROSITE" id="PS50922"/>
    </source>
</evidence>
<evidence type="ECO:0000313" key="8">
    <source>
        <dbReference type="Proteomes" id="UP000001554"/>
    </source>
</evidence>
<feature type="domain" description="TLC" evidence="7">
    <location>
        <begin position="43"/>
        <end position="242"/>
    </location>
</feature>
<gene>
    <name evidence="9" type="primary">LOC118423890</name>
</gene>
<feature type="transmembrane region" description="Helical" evidence="6">
    <location>
        <begin position="80"/>
        <end position="97"/>
    </location>
</feature>
<dbReference type="GeneID" id="118423890"/>
<dbReference type="GO" id="GO:0005783">
    <property type="term" value="C:endoplasmic reticulum"/>
    <property type="evidence" value="ECO:0000318"/>
    <property type="project" value="GO_Central"/>
</dbReference>
<sequence length="251" mass="28493">MGYNSQHILTIVGSFIFHLTISEWLSSPLLRKLAPVFVTLPANKQVVLRNSVMSTFHAAIVGGLGVYMFFLYDGLKAEDLWFEMPIFAYASSVAMGYEMADNLLMAMYDPLRDWKIVLHHAVGIWGCHNVIAQPQALYFGTSWTLFELSTPFINMRLILDALGHKRSHLYKVNGVAMLVVFFLCRVATIPMFFGLIPHIKTGEVYKLGSGILINLFVLSPILYMLNIFWFIKICKGAYRVLFAPKIKKDTK</sequence>
<keyword evidence="2 5" id="KW-0812">Transmembrane</keyword>
<evidence type="ECO:0000256" key="1">
    <source>
        <dbReference type="ARBA" id="ARBA00004141"/>
    </source>
</evidence>
<evidence type="ECO:0000313" key="9">
    <source>
        <dbReference type="RefSeq" id="XP_035688098.1"/>
    </source>
</evidence>
<dbReference type="PANTHER" id="PTHR13439">
    <property type="entry name" value="CT120 PROTEIN"/>
    <property type="match status" value="1"/>
</dbReference>
<proteinExistence type="predicted"/>
<evidence type="ECO:0000256" key="6">
    <source>
        <dbReference type="SAM" id="Phobius"/>
    </source>
</evidence>
<dbReference type="GO" id="GO:0055088">
    <property type="term" value="P:lipid homeostasis"/>
    <property type="evidence" value="ECO:0000318"/>
    <property type="project" value="GO_Central"/>
</dbReference>
<evidence type="ECO:0000256" key="4">
    <source>
        <dbReference type="ARBA" id="ARBA00023136"/>
    </source>
</evidence>
<dbReference type="AlphaFoldDB" id="A0A9J7LT17"/>
<keyword evidence="8" id="KW-1185">Reference proteome</keyword>
<feature type="transmembrane region" description="Helical" evidence="6">
    <location>
        <begin position="211"/>
        <end position="231"/>
    </location>
</feature>
<evidence type="ECO:0000256" key="3">
    <source>
        <dbReference type="ARBA" id="ARBA00022989"/>
    </source>
</evidence>
<reference evidence="8" key="1">
    <citation type="journal article" date="2020" name="Nat. Ecol. Evol.">
        <title>Deeply conserved synteny resolves early events in vertebrate evolution.</title>
        <authorList>
            <person name="Simakov O."/>
            <person name="Marletaz F."/>
            <person name="Yue J.X."/>
            <person name="O'Connell B."/>
            <person name="Jenkins J."/>
            <person name="Brandt A."/>
            <person name="Calef R."/>
            <person name="Tung C.H."/>
            <person name="Huang T.K."/>
            <person name="Schmutz J."/>
            <person name="Satoh N."/>
            <person name="Yu J.K."/>
            <person name="Putnam N.H."/>
            <person name="Green R.E."/>
            <person name="Rokhsar D.S."/>
        </authorList>
    </citation>
    <scope>NUCLEOTIDE SEQUENCE [LARGE SCALE GENOMIC DNA]</scope>
    <source>
        <strain evidence="8">S238N-H82</strain>
    </source>
</reference>
<protein>
    <submittedName>
        <fullName evidence="9">TLC domain-containing protein 4-B-like</fullName>
    </submittedName>
</protein>
<name>A0A9J7LT17_BRAFL</name>
<dbReference type="Pfam" id="PF03798">
    <property type="entry name" value="TRAM_LAG1_CLN8"/>
    <property type="match status" value="1"/>
</dbReference>
<accession>A0A9J7LT17</accession>
<dbReference type="OMA" id="DILMMAI"/>
<dbReference type="KEGG" id="bfo:118423890"/>
<organism evidence="8 9">
    <name type="scientific">Branchiostoma floridae</name>
    <name type="common">Florida lancelet</name>
    <name type="synonym">Amphioxus</name>
    <dbReference type="NCBI Taxonomy" id="7739"/>
    <lineage>
        <taxon>Eukaryota</taxon>
        <taxon>Metazoa</taxon>
        <taxon>Chordata</taxon>
        <taxon>Cephalochordata</taxon>
        <taxon>Leptocardii</taxon>
        <taxon>Amphioxiformes</taxon>
        <taxon>Branchiostomatidae</taxon>
        <taxon>Branchiostoma</taxon>
    </lineage>
</organism>
<keyword evidence="3 6" id="KW-1133">Transmembrane helix</keyword>
<dbReference type="SMART" id="SM00724">
    <property type="entry name" value="TLC"/>
    <property type="match status" value="1"/>
</dbReference>
<dbReference type="OrthoDB" id="10266980at2759"/>